<keyword evidence="4 6" id="KW-0133">Cell shape</keyword>
<dbReference type="PRINTS" id="PR01652">
    <property type="entry name" value="SHAPEPROTEIN"/>
</dbReference>
<dbReference type="EMBL" id="QMQA01000027">
    <property type="protein sequence ID" value="RLE14836.1"/>
    <property type="molecule type" value="Genomic_DNA"/>
</dbReference>
<dbReference type="InterPro" id="IPR043129">
    <property type="entry name" value="ATPase_NBD"/>
</dbReference>
<evidence type="ECO:0000256" key="3">
    <source>
        <dbReference type="ARBA" id="ARBA00022840"/>
    </source>
</evidence>
<comment type="caution">
    <text evidence="6">Lacks conserved residue(s) required for the propagation of feature annotation.</text>
</comment>
<dbReference type="AlphaFoldDB" id="A0A662DLS9"/>
<evidence type="ECO:0000256" key="6">
    <source>
        <dbReference type="HAMAP-Rule" id="MF_02207"/>
    </source>
</evidence>
<dbReference type="Gene3D" id="3.30.420.40">
    <property type="match status" value="3"/>
</dbReference>
<protein>
    <recommendedName>
        <fullName evidence="6">Cell shape-determining protein MreB</fullName>
    </recommendedName>
</protein>
<reference evidence="7 8" key="1">
    <citation type="submission" date="2018-06" db="EMBL/GenBank/DDBJ databases">
        <title>Extensive metabolic versatility and redundancy in microbially diverse, dynamic hydrothermal sediments.</title>
        <authorList>
            <person name="Dombrowski N."/>
            <person name="Teske A."/>
            <person name="Baker B.J."/>
        </authorList>
    </citation>
    <scope>NUCLEOTIDE SEQUENCE [LARGE SCALE GENOMIC DNA]</scope>
    <source>
        <strain evidence="7">B3_G15</strain>
    </source>
</reference>
<keyword evidence="3 6" id="KW-0067">ATP-binding</keyword>
<sequence>MLTYVFNFKLRGRDLAIDLGTTNTLIYKKGAGIVLNAPSVLAVSRKEGKVVGIGMEAKQMLGKTPENIMAIRPLKDGVVADFDITKKMIGYFLHQVQPGKAMIGPRVIIGVPSKATKVEKRALVDIIREIGARKVALVAEPVAAAVGADLPVSEPVGNMIVDIGGGTSEAAVTSLNGVVISNSIKIAGDEMDQVIIQYLKEKYNLFIGEQMAEKIKINLGYCSSQGKENKMKVRGRDLNKGFPTEIELHSREMKEILDPVLIPILDMIEATLEQCPPELAGDVMENGVYLTGGGACLKGLDTYISRRVNLSVKKVPEPLLAVALGLGKLLDNHRLLSAVEVTPDNI</sequence>
<evidence type="ECO:0000256" key="5">
    <source>
        <dbReference type="ARBA" id="ARBA00023458"/>
    </source>
</evidence>
<dbReference type="GO" id="GO:0000902">
    <property type="term" value="P:cell morphogenesis"/>
    <property type="evidence" value="ECO:0007669"/>
    <property type="project" value="InterPro"/>
</dbReference>
<comment type="function">
    <text evidence="6">Forms membrane-associated dynamic filaments that are essential for cell shape determination. Acts by regulating cell wall synthesis and cell elongation, and thus cell shape. A feedback loop between cell geometry and MreB localization may maintain elongated cell shape by targeting cell wall growth to regions of negative cell wall curvature.</text>
</comment>
<keyword evidence="1 6" id="KW-0963">Cytoplasm</keyword>
<keyword evidence="2 6" id="KW-0547">Nucleotide-binding</keyword>
<dbReference type="Proteomes" id="UP000280417">
    <property type="component" value="Unassembled WGS sequence"/>
</dbReference>
<evidence type="ECO:0000256" key="1">
    <source>
        <dbReference type="ARBA" id="ARBA00022490"/>
    </source>
</evidence>
<accession>A0A662DLS9</accession>
<dbReference type="InterPro" id="IPR004753">
    <property type="entry name" value="MreB"/>
</dbReference>
<dbReference type="HAMAP" id="MF_02207">
    <property type="entry name" value="MreB"/>
    <property type="match status" value="1"/>
</dbReference>
<dbReference type="Pfam" id="PF06723">
    <property type="entry name" value="MreB_Mbl"/>
    <property type="match status" value="1"/>
</dbReference>
<dbReference type="GO" id="GO:0005737">
    <property type="term" value="C:cytoplasm"/>
    <property type="evidence" value="ECO:0007669"/>
    <property type="project" value="UniProtKB-SubCell"/>
</dbReference>
<dbReference type="PANTHER" id="PTHR42749:SF1">
    <property type="entry name" value="CELL SHAPE-DETERMINING PROTEIN MREB"/>
    <property type="match status" value="1"/>
</dbReference>
<dbReference type="GO" id="GO:0008360">
    <property type="term" value="P:regulation of cell shape"/>
    <property type="evidence" value="ECO:0007669"/>
    <property type="project" value="UniProtKB-UniRule"/>
</dbReference>
<comment type="similarity">
    <text evidence="5 6">Belongs to the FtsA/MreB family.</text>
</comment>
<proteinExistence type="inferred from homology"/>
<evidence type="ECO:0000313" key="7">
    <source>
        <dbReference type="EMBL" id="RLE14836.1"/>
    </source>
</evidence>
<evidence type="ECO:0000256" key="2">
    <source>
        <dbReference type="ARBA" id="ARBA00022741"/>
    </source>
</evidence>
<evidence type="ECO:0000256" key="4">
    <source>
        <dbReference type="ARBA" id="ARBA00022960"/>
    </source>
</evidence>
<gene>
    <name evidence="6" type="primary">mreB</name>
    <name evidence="7" type="ORF">DRJ04_01630</name>
</gene>
<evidence type="ECO:0000313" key="8">
    <source>
        <dbReference type="Proteomes" id="UP000280417"/>
    </source>
</evidence>
<organism evidence="7 8">
    <name type="scientific">Aerophobetes bacterium</name>
    <dbReference type="NCBI Taxonomy" id="2030807"/>
    <lineage>
        <taxon>Bacteria</taxon>
        <taxon>Candidatus Aerophobota</taxon>
    </lineage>
</organism>
<dbReference type="PANTHER" id="PTHR42749">
    <property type="entry name" value="CELL SHAPE-DETERMINING PROTEIN MREB"/>
    <property type="match status" value="1"/>
</dbReference>
<dbReference type="NCBIfam" id="TIGR00904">
    <property type="entry name" value="mreB"/>
    <property type="match status" value="1"/>
</dbReference>
<dbReference type="GO" id="GO:0005524">
    <property type="term" value="F:ATP binding"/>
    <property type="evidence" value="ECO:0007669"/>
    <property type="project" value="UniProtKB-KW"/>
</dbReference>
<dbReference type="NCBIfam" id="NF010539">
    <property type="entry name" value="PRK13927.1"/>
    <property type="match status" value="1"/>
</dbReference>
<comment type="subcellular location">
    <subcellularLocation>
        <location evidence="6">Cytoplasm</location>
    </subcellularLocation>
    <text evidence="6">Membrane-associated.</text>
</comment>
<dbReference type="SUPFAM" id="SSF53067">
    <property type="entry name" value="Actin-like ATPase domain"/>
    <property type="match status" value="2"/>
</dbReference>
<dbReference type="CDD" id="cd10225">
    <property type="entry name" value="ASKHA_NBD_MreB-like"/>
    <property type="match status" value="1"/>
</dbReference>
<dbReference type="InterPro" id="IPR056546">
    <property type="entry name" value="MreB_MamK-like"/>
</dbReference>
<comment type="caution">
    <text evidence="7">The sequence shown here is derived from an EMBL/GenBank/DDBJ whole genome shotgun (WGS) entry which is preliminary data.</text>
</comment>
<feature type="binding site" evidence="6">
    <location>
        <begin position="165"/>
        <end position="167"/>
    </location>
    <ligand>
        <name>ATP</name>
        <dbReference type="ChEBI" id="CHEBI:30616"/>
    </ligand>
</feature>
<feature type="binding site" evidence="6">
    <location>
        <begin position="213"/>
        <end position="216"/>
    </location>
    <ligand>
        <name>ATP</name>
        <dbReference type="ChEBI" id="CHEBI:30616"/>
    </ligand>
</feature>
<name>A0A662DLS9_UNCAE</name>
<comment type="subunit">
    <text evidence="6">Forms polymers.</text>
</comment>